<protein>
    <submittedName>
        <fullName evidence="2">Uncharacterized protein</fullName>
    </submittedName>
</protein>
<sequence>MAGVTEAAITFHNEQWTAEGARLLLEVDEGWVGYRDDFAWSWHDETYAVHAAICEERGWVCNSLEASVAMLQALRTGAVSMKLSDSTHSSDGYAQWSLTEMHVLGSQMRDVVDGKSPTVRWSALLAAFVDTMKTKDSKYAYDDRTLEDFAYRAGKFVPEEILLHIDPTRMKGKITPRTTRTARRTRKVSASEPRNRTRRMTRSQSSESYVDSDDEPLARLRNPRTRATRSVSSASARPIRGKSRKRTLDSDGDSSYHDPTSEDEDLLWADESSQRVSEGSAPATQEVTSQGELLPVHAANNEQPKAPSQDFADQDQPSLLQDDTNQQAPPAVNQRRNSARDDPSFSSRASPYEGDLTSQQPSLDQDEPVQQRASPREDTTDQAQPTFGSQNGDTPTRRPTRKHQRVHQQVVSGRRDSNSRAKTNTPHLFRSLNPYDRPAKPWGEFVVEVLLAERTARNEDELDYVRFVRGLYEI</sequence>
<reference evidence="2 3" key="1">
    <citation type="submission" date="2013-11" db="EMBL/GenBank/DDBJ databases">
        <title>The Genome Sequence of Phytophthora parasitica P1976.</title>
        <authorList>
            <consortium name="The Broad Institute Genomics Platform"/>
            <person name="Russ C."/>
            <person name="Tyler B."/>
            <person name="Panabieres F."/>
            <person name="Shan W."/>
            <person name="Tripathy S."/>
            <person name="Grunwald N."/>
            <person name="Machado M."/>
            <person name="Johnson C.S."/>
            <person name="Walker B."/>
            <person name="Young S."/>
            <person name="Zeng Q."/>
            <person name="Gargeya S."/>
            <person name="Fitzgerald M."/>
            <person name="Haas B."/>
            <person name="Abouelleil A."/>
            <person name="Allen A.W."/>
            <person name="Alvarado L."/>
            <person name="Arachchi H.M."/>
            <person name="Berlin A.M."/>
            <person name="Chapman S.B."/>
            <person name="Gainer-Dewar J."/>
            <person name="Goldberg J."/>
            <person name="Griggs A."/>
            <person name="Gujja S."/>
            <person name="Hansen M."/>
            <person name="Howarth C."/>
            <person name="Imamovic A."/>
            <person name="Ireland A."/>
            <person name="Larimer J."/>
            <person name="McCowan C."/>
            <person name="Murphy C."/>
            <person name="Pearson M."/>
            <person name="Poon T.W."/>
            <person name="Priest M."/>
            <person name="Roberts A."/>
            <person name="Saif S."/>
            <person name="Shea T."/>
            <person name="Sisk P."/>
            <person name="Sykes S."/>
            <person name="Wortman J."/>
            <person name="Nusbaum C."/>
            <person name="Birren B."/>
        </authorList>
    </citation>
    <scope>NUCLEOTIDE SEQUENCE [LARGE SCALE GENOMIC DNA]</scope>
    <source>
        <strain evidence="2 3">P1976</strain>
    </source>
</reference>
<evidence type="ECO:0000313" key="3">
    <source>
        <dbReference type="Proteomes" id="UP000028582"/>
    </source>
</evidence>
<organism evidence="2 3">
    <name type="scientific">Phytophthora nicotianae P1976</name>
    <dbReference type="NCBI Taxonomy" id="1317066"/>
    <lineage>
        <taxon>Eukaryota</taxon>
        <taxon>Sar</taxon>
        <taxon>Stramenopiles</taxon>
        <taxon>Oomycota</taxon>
        <taxon>Peronosporomycetes</taxon>
        <taxon>Peronosporales</taxon>
        <taxon>Peronosporaceae</taxon>
        <taxon>Phytophthora</taxon>
    </lineage>
</organism>
<gene>
    <name evidence="2" type="ORF">F444_05342</name>
</gene>
<proteinExistence type="predicted"/>
<evidence type="ECO:0000256" key="1">
    <source>
        <dbReference type="SAM" id="MobiDB-lite"/>
    </source>
</evidence>
<feature type="compositionally biased region" description="Polar residues" evidence="1">
    <location>
        <begin position="315"/>
        <end position="328"/>
    </location>
</feature>
<feature type="region of interest" description="Disordered" evidence="1">
    <location>
        <begin position="302"/>
        <end position="432"/>
    </location>
</feature>
<dbReference type="AlphaFoldDB" id="A0A081AMF3"/>
<dbReference type="EMBL" id="ANJA01001039">
    <property type="protein sequence ID" value="ETO80064.1"/>
    <property type="molecule type" value="Genomic_DNA"/>
</dbReference>
<accession>A0A081AMF3</accession>
<feature type="compositionally biased region" description="Basic and acidic residues" evidence="1">
    <location>
        <begin position="246"/>
        <end position="260"/>
    </location>
</feature>
<feature type="region of interest" description="Disordered" evidence="1">
    <location>
        <begin position="171"/>
        <end position="288"/>
    </location>
</feature>
<comment type="caution">
    <text evidence="2">The sequence shown here is derived from an EMBL/GenBank/DDBJ whole genome shotgun (WGS) entry which is preliminary data.</text>
</comment>
<feature type="compositionally biased region" description="Polar residues" evidence="1">
    <location>
        <begin position="274"/>
        <end position="288"/>
    </location>
</feature>
<feature type="compositionally biased region" description="Low complexity" evidence="1">
    <location>
        <begin position="228"/>
        <end position="237"/>
    </location>
</feature>
<dbReference type="Proteomes" id="UP000028582">
    <property type="component" value="Unassembled WGS sequence"/>
</dbReference>
<name>A0A081AMF3_PHYNI</name>
<feature type="compositionally biased region" description="Basic residues" evidence="1">
    <location>
        <begin position="171"/>
        <end position="187"/>
    </location>
</feature>
<feature type="compositionally biased region" description="Polar residues" evidence="1">
    <location>
        <begin position="381"/>
        <end position="394"/>
    </location>
</feature>
<evidence type="ECO:0000313" key="2">
    <source>
        <dbReference type="EMBL" id="ETO80064.1"/>
    </source>
</evidence>
<dbReference type="OrthoDB" id="155570at2759"/>